<evidence type="ECO:0000256" key="1">
    <source>
        <dbReference type="SAM" id="Phobius"/>
    </source>
</evidence>
<evidence type="ECO:0000313" key="2">
    <source>
        <dbReference type="EMBL" id="EXJ83533.1"/>
    </source>
</evidence>
<sequence length="59" mass="6634">MQTRTLVGVGGVLGLAALALTQLSMQSQERKYKKTLQYMHHGRERVAERMNEMNGASKK</sequence>
<organism evidence="2 3">
    <name type="scientific">Capronia coronata CBS 617.96</name>
    <dbReference type="NCBI Taxonomy" id="1182541"/>
    <lineage>
        <taxon>Eukaryota</taxon>
        <taxon>Fungi</taxon>
        <taxon>Dikarya</taxon>
        <taxon>Ascomycota</taxon>
        <taxon>Pezizomycotina</taxon>
        <taxon>Eurotiomycetes</taxon>
        <taxon>Chaetothyriomycetidae</taxon>
        <taxon>Chaetothyriales</taxon>
        <taxon>Herpotrichiellaceae</taxon>
        <taxon>Capronia</taxon>
    </lineage>
</organism>
<name>W9XTI1_9EURO</name>
<keyword evidence="1" id="KW-1133">Transmembrane helix</keyword>
<proteinExistence type="predicted"/>
<evidence type="ECO:0000313" key="3">
    <source>
        <dbReference type="Proteomes" id="UP000019484"/>
    </source>
</evidence>
<keyword evidence="1" id="KW-0812">Transmembrane</keyword>
<comment type="caution">
    <text evidence="2">The sequence shown here is derived from an EMBL/GenBank/DDBJ whole genome shotgun (WGS) entry which is preliminary data.</text>
</comment>
<feature type="transmembrane region" description="Helical" evidence="1">
    <location>
        <begin position="6"/>
        <end position="25"/>
    </location>
</feature>
<keyword evidence="3" id="KW-1185">Reference proteome</keyword>
<dbReference type="HOGENOM" id="CLU_2960549_0_0_1"/>
<dbReference type="Proteomes" id="UP000019484">
    <property type="component" value="Unassembled WGS sequence"/>
</dbReference>
<dbReference type="eggNOG" id="ENOG502RN3N">
    <property type="taxonomic scope" value="Eukaryota"/>
</dbReference>
<dbReference type="EMBL" id="AMWN01000006">
    <property type="protein sequence ID" value="EXJ83533.1"/>
    <property type="molecule type" value="Genomic_DNA"/>
</dbReference>
<reference evidence="2 3" key="1">
    <citation type="submission" date="2013-03" db="EMBL/GenBank/DDBJ databases">
        <title>The Genome Sequence of Capronia coronata CBS 617.96.</title>
        <authorList>
            <consortium name="The Broad Institute Genomics Platform"/>
            <person name="Cuomo C."/>
            <person name="de Hoog S."/>
            <person name="Gorbushina A."/>
            <person name="Walker B."/>
            <person name="Young S.K."/>
            <person name="Zeng Q."/>
            <person name="Gargeya S."/>
            <person name="Fitzgerald M."/>
            <person name="Haas B."/>
            <person name="Abouelleil A."/>
            <person name="Allen A.W."/>
            <person name="Alvarado L."/>
            <person name="Arachchi H.M."/>
            <person name="Berlin A.M."/>
            <person name="Chapman S.B."/>
            <person name="Gainer-Dewar J."/>
            <person name="Goldberg J."/>
            <person name="Griggs A."/>
            <person name="Gujja S."/>
            <person name="Hansen M."/>
            <person name="Howarth C."/>
            <person name="Imamovic A."/>
            <person name="Ireland A."/>
            <person name="Larimer J."/>
            <person name="McCowan C."/>
            <person name="Murphy C."/>
            <person name="Pearson M."/>
            <person name="Poon T.W."/>
            <person name="Priest M."/>
            <person name="Roberts A."/>
            <person name="Saif S."/>
            <person name="Shea T."/>
            <person name="Sisk P."/>
            <person name="Sykes S."/>
            <person name="Wortman J."/>
            <person name="Nusbaum C."/>
            <person name="Birren B."/>
        </authorList>
    </citation>
    <scope>NUCLEOTIDE SEQUENCE [LARGE SCALE GENOMIC DNA]</scope>
    <source>
        <strain evidence="2 3">CBS 617.96</strain>
    </source>
</reference>
<dbReference type="RefSeq" id="XP_007726219.1">
    <property type="nucleotide sequence ID" value="XM_007728029.1"/>
</dbReference>
<gene>
    <name evidence="2" type="ORF">A1O1_07156</name>
</gene>
<dbReference type="GeneID" id="19162018"/>
<accession>W9XTI1</accession>
<dbReference type="AlphaFoldDB" id="W9XTI1"/>
<dbReference type="OrthoDB" id="4155790at2759"/>
<protein>
    <submittedName>
        <fullName evidence="2">Uncharacterized protein</fullName>
    </submittedName>
</protein>
<keyword evidence="1" id="KW-0472">Membrane</keyword>